<dbReference type="EC" id="3.1.1.116" evidence="14"/>
<evidence type="ECO:0000256" key="11">
    <source>
        <dbReference type="ARBA" id="ARBA00023098"/>
    </source>
</evidence>
<keyword evidence="5 15" id="KW-0812">Transmembrane</keyword>
<keyword evidence="4" id="KW-0597">Phosphoprotein</keyword>
<reference evidence="17 18" key="1">
    <citation type="journal article" date="2015" name="Environ. Microbiol.">
        <title>Genome analyses suggest the presence of polyploidy and recent human-driven expansions in eight global populations of the honeybee pathogen Nosema ceranae.</title>
        <authorList>
            <person name="Pelin A."/>
            <person name="Selman M."/>
            <person name="Aris-Brosou S."/>
            <person name="Farinelli L."/>
            <person name="Corradi N."/>
        </authorList>
    </citation>
    <scope>NUCLEOTIDE SEQUENCE [LARGE SCALE GENOMIC DNA]</scope>
    <source>
        <strain evidence="17 18">PA08 1199</strain>
    </source>
</reference>
<evidence type="ECO:0000313" key="17">
    <source>
        <dbReference type="EMBL" id="KKO75998.1"/>
    </source>
</evidence>
<dbReference type="EMBL" id="JPQZ01000008">
    <property type="protein sequence ID" value="KKO75998.1"/>
    <property type="molecule type" value="Genomic_DNA"/>
</dbReference>
<evidence type="ECO:0000256" key="7">
    <source>
        <dbReference type="ARBA" id="ARBA00022801"/>
    </source>
</evidence>
<comment type="cofactor">
    <cofactor evidence="1">
        <name>Ca(2+)</name>
        <dbReference type="ChEBI" id="CHEBI:29108"/>
    </cofactor>
</comment>
<keyword evidence="7" id="KW-0378">Hydrolase</keyword>
<dbReference type="RefSeq" id="XP_024331740.1">
    <property type="nucleotide sequence ID" value="XM_024476466.1"/>
</dbReference>
<keyword evidence="3" id="KW-1003">Cell membrane</keyword>
<keyword evidence="12 15" id="KW-0472">Membrane</keyword>
<evidence type="ECO:0000256" key="14">
    <source>
        <dbReference type="ARBA" id="ARBA00026104"/>
    </source>
</evidence>
<dbReference type="CDD" id="cd00519">
    <property type="entry name" value="Lipase_3"/>
    <property type="match status" value="1"/>
</dbReference>
<sequence length="686" mass="80276">MEVTLRIKNIEMSQNVDTIEFVYKNSCSVIKDVVIFSIVTLHDLLFEKVTFRLKSRGAIWDKYTGVVNINNSSFIKRSLKDNIEPVLSSEYVFKTEFYDFGGLQTIGKMTYDFTINQIYEGLNGVEEQDTLVQKIFTLFLDQQQSVLVKNFQTVLDEFLMGSRGCKINFILGLYIMEKYTANIYYEMTKNLKFENIKNLKKLEIFDKTNMFYLGSFVNEKVQKLTSSDFLKKNDFEIEKYLLGSDKNFKYSKITDFTNYTPSRTKSSSDSNKEHKSKTKEELSNLYKKFNEFYKKKFNNREVLDLLESCMTEMVEEDYFSKRIEDTSDEDFYMLQDLEKLFQAPKDYKPIKEHLSNDEYIIAHKDFLTQFVNCFYFALGSYGNTWPTIFCARRKKVKNSKMDANRKAILEFLNIENEFLISIQMADKNIPEHIIFYDKEYNRLVVSFKGTSTSEEALKDLNCRYTKFYDGFAHKGIKHMACEFVKYKTKILLDLLETYKTKNILFTGHSLGASIAILVHLIYIKQGISEFLNIVTMAFCAAPVVSFNIASQKYKNLFVITYGNDFIARLNYGSFIEMKYIACSLGNKSGVFGKIENIEDDLKKIKVHNKCNNKYPKLFCPGINYHFKRVIVIKQNKKISLILYKKVNLDFFESMIVIKHATIHHMLPHILYVCDQGIKDSDEIDNK</sequence>
<evidence type="ECO:0000256" key="9">
    <source>
        <dbReference type="ARBA" id="ARBA00022963"/>
    </source>
</evidence>
<evidence type="ECO:0000256" key="2">
    <source>
        <dbReference type="ARBA" id="ARBA00004651"/>
    </source>
</evidence>
<comment type="catalytic activity">
    <reaction evidence="13">
        <text>a 1,2-diacyl-sn-glycerol + H2O = a 2-acylglycerol + a fatty acid + H(+)</text>
        <dbReference type="Rhea" id="RHEA:33275"/>
        <dbReference type="ChEBI" id="CHEBI:15377"/>
        <dbReference type="ChEBI" id="CHEBI:15378"/>
        <dbReference type="ChEBI" id="CHEBI:17389"/>
        <dbReference type="ChEBI" id="CHEBI:17815"/>
        <dbReference type="ChEBI" id="CHEBI:28868"/>
        <dbReference type="EC" id="3.1.1.116"/>
    </reaction>
    <physiologicalReaction direction="left-to-right" evidence="13">
        <dbReference type="Rhea" id="RHEA:33276"/>
    </physiologicalReaction>
</comment>
<proteinExistence type="predicted"/>
<dbReference type="VEuPathDB" id="MicrosporidiaDB:AAJ76_800047865"/>
<evidence type="ECO:0000256" key="3">
    <source>
        <dbReference type="ARBA" id="ARBA00022475"/>
    </source>
</evidence>
<name>A0A0F9WT52_9MICR</name>
<dbReference type="OrthoDB" id="438440at2759"/>
<dbReference type="InterPro" id="IPR029058">
    <property type="entry name" value="AB_hydrolase_fold"/>
</dbReference>
<evidence type="ECO:0000256" key="1">
    <source>
        <dbReference type="ARBA" id="ARBA00001913"/>
    </source>
</evidence>
<comment type="caution">
    <text evidence="17">The sequence shown here is derived from an EMBL/GenBank/DDBJ whole genome shotgun (WGS) entry which is preliminary data.</text>
</comment>
<comment type="subcellular location">
    <subcellularLocation>
        <location evidence="2">Cell membrane</location>
        <topology evidence="2">Multi-pass membrane protein</topology>
    </subcellularLocation>
</comment>
<dbReference type="VEuPathDB" id="MicrosporidiaDB:G9O61_00g011950"/>
<evidence type="ECO:0000256" key="15">
    <source>
        <dbReference type="SAM" id="Phobius"/>
    </source>
</evidence>
<dbReference type="GO" id="GO:0046872">
    <property type="term" value="F:metal ion binding"/>
    <property type="evidence" value="ECO:0007669"/>
    <property type="project" value="UniProtKB-KW"/>
</dbReference>
<dbReference type="VEuPathDB" id="MicrosporidiaDB:NCER_100428"/>
<keyword evidence="10 15" id="KW-1133">Transmembrane helix</keyword>
<keyword evidence="6" id="KW-0479">Metal-binding</keyword>
<dbReference type="GO" id="GO:0005886">
    <property type="term" value="C:plasma membrane"/>
    <property type="evidence" value="ECO:0007669"/>
    <property type="project" value="UniProtKB-SubCell"/>
</dbReference>
<evidence type="ECO:0000256" key="8">
    <source>
        <dbReference type="ARBA" id="ARBA00022837"/>
    </source>
</evidence>
<dbReference type="GeneID" id="36321419"/>
<dbReference type="SUPFAM" id="SSF53474">
    <property type="entry name" value="alpha/beta-Hydrolases"/>
    <property type="match status" value="1"/>
</dbReference>
<dbReference type="AlphaFoldDB" id="A0A0F9WT52"/>
<evidence type="ECO:0000256" key="13">
    <source>
        <dbReference type="ARBA" id="ARBA00024531"/>
    </source>
</evidence>
<protein>
    <recommendedName>
        <fullName evidence="14">sn-1-specific diacylglycerol lipase</fullName>
        <ecNumber evidence="14">3.1.1.116</ecNumber>
    </recommendedName>
</protein>
<keyword evidence="9" id="KW-0442">Lipid degradation</keyword>
<evidence type="ECO:0000259" key="16">
    <source>
        <dbReference type="Pfam" id="PF01764"/>
    </source>
</evidence>
<keyword evidence="11" id="KW-0443">Lipid metabolism</keyword>
<keyword evidence="18" id="KW-1185">Reference proteome</keyword>
<dbReference type="Pfam" id="PF01764">
    <property type="entry name" value="Lipase_3"/>
    <property type="match status" value="1"/>
</dbReference>
<keyword evidence="8" id="KW-0106">Calcium</keyword>
<feature type="transmembrane region" description="Helical" evidence="15">
    <location>
        <begin position="530"/>
        <end position="549"/>
    </location>
</feature>
<dbReference type="GO" id="GO:0016042">
    <property type="term" value="P:lipid catabolic process"/>
    <property type="evidence" value="ECO:0007669"/>
    <property type="project" value="UniProtKB-KW"/>
</dbReference>
<gene>
    <name evidence="17" type="ORF">AAJ76_800047865</name>
</gene>
<evidence type="ECO:0000256" key="12">
    <source>
        <dbReference type="ARBA" id="ARBA00023136"/>
    </source>
</evidence>
<evidence type="ECO:0000256" key="10">
    <source>
        <dbReference type="ARBA" id="ARBA00022989"/>
    </source>
</evidence>
<evidence type="ECO:0000256" key="5">
    <source>
        <dbReference type="ARBA" id="ARBA00022692"/>
    </source>
</evidence>
<evidence type="ECO:0000313" key="18">
    <source>
        <dbReference type="Proteomes" id="UP000034350"/>
    </source>
</evidence>
<feature type="transmembrane region" description="Helical" evidence="15">
    <location>
        <begin position="503"/>
        <end position="523"/>
    </location>
</feature>
<dbReference type="InterPro" id="IPR052214">
    <property type="entry name" value="DAG_Lipase-Related"/>
</dbReference>
<dbReference type="Gene3D" id="3.40.50.1820">
    <property type="entry name" value="alpha/beta hydrolase"/>
    <property type="match status" value="1"/>
</dbReference>
<feature type="domain" description="Fungal lipase-type" evidence="16">
    <location>
        <begin position="444"/>
        <end position="570"/>
    </location>
</feature>
<dbReference type="InterPro" id="IPR002921">
    <property type="entry name" value="Fungal_lipase-type"/>
</dbReference>
<evidence type="ECO:0000256" key="6">
    <source>
        <dbReference type="ARBA" id="ARBA00022723"/>
    </source>
</evidence>
<accession>A0A0F9WT52</accession>
<dbReference type="Proteomes" id="UP000034350">
    <property type="component" value="Unassembled WGS sequence"/>
</dbReference>
<evidence type="ECO:0000256" key="4">
    <source>
        <dbReference type="ARBA" id="ARBA00022553"/>
    </source>
</evidence>
<organism evidence="17 18">
    <name type="scientific">Vairimorpha ceranae</name>
    <dbReference type="NCBI Taxonomy" id="40302"/>
    <lineage>
        <taxon>Eukaryota</taxon>
        <taxon>Fungi</taxon>
        <taxon>Fungi incertae sedis</taxon>
        <taxon>Microsporidia</taxon>
        <taxon>Nosematidae</taxon>
        <taxon>Vairimorpha</taxon>
    </lineage>
</organism>
<dbReference type="GO" id="GO:0016298">
    <property type="term" value="F:lipase activity"/>
    <property type="evidence" value="ECO:0007669"/>
    <property type="project" value="TreeGrafter"/>
</dbReference>
<dbReference type="PANTHER" id="PTHR45792:SF8">
    <property type="entry name" value="DIACYLGLYCEROL LIPASE-ALPHA"/>
    <property type="match status" value="1"/>
</dbReference>
<dbReference type="PANTHER" id="PTHR45792">
    <property type="entry name" value="DIACYLGLYCEROL LIPASE HOMOLOG-RELATED"/>
    <property type="match status" value="1"/>
</dbReference>